<dbReference type="Proteomes" id="UP000075714">
    <property type="component" value="Unassembled WGS sequence"/>
</dbReference>
<dbReference type="InterPro" id="IPR002893">
    <property type="entry name" value="Znf_MYND"/>
</dbReference>
<dbReference type="PANTHER" id="PTHR32523">
    <property type="entry name" value="PHYTOL KINASE 1, CHLOROPLASTIC"/>
    <property type="match status" value="1"/>
</dbReference>
<evidence type="ECO:0000313" key="21">
    <source>
        <dbReference type="Proteomes" id="UP000075714"/>
    </source>
</evidence>
<reference evidence="21" key="1">
    <citation type="journal article" date="2016" name="Nat. Commun.">
        <title>The Gonium pectorale genome demonstrates co-option of cell cycle regulation during the evolution of multicellularity.</title>
        <authorList>
            <person name="Hanschen E.R."/>
            <person name="Marriage T.N."/>
            <person name="Ferris P.J."/>
            <person name="Hamaji T."/>
            <person name="Toyoda A."/>
            <person name="Fujiyama A."/>
            <person name="Neme R."/>
            <person name="Noguchi H."/>
            <person name="Minakuchi Y."/>
            <person name="Suzuki M."/>
            <person name="Kawai-Toyooka H."/>
            <person name="Smith D.R."/>
            <person name="Sparks H."/>
            <person name="Anderson J."/>
            <person name="Bakaric R."/>
            <person name="Luria V."/>
            <person name="Karger A."/>
            <person name="Kirschner M.W."/>
            <person name="Durand P.M."/>
            <person name="Michod R.E."/>
            <person name="Nozaki H."/>
            <person name="Olson B.J."/>
        </authorList>
    </citation>
    <scope>NUCLEOTIDE SEQUENCE [LARGE SCALE GENOMIC DNA]</scope>
    <source>
        <strain evidence="21">NIES-2863</strain>
    </source>
</reference>
<evidence type="ECO:0000256" key="4">
    <source>
        <dbReference type="ARBA" id="ARBA00022640"/>
    </source>
</evidence>
<evidence type="ECO:0000256" key="15">
    <source>
        <dbReference type="ARBA" id="ARBA00039024"/>
    </source>
</evidence>
<protein>
    <recommendedName>
        <fullName evidence="15">phytol kinase</fullName>
        <ecNumber evidence="15">2.7.1.182</ecNumber>
    </recommendedName>
</protein>
<keyword evidence="9" id="KW-0418">Kinase</keyword>
<dbReference type="SUPFAM" id="SSF144232">
    <property type="entry name" value="HIT/MYND zinc finger-like"/>
    <property type="match status" value="1"/>
</dbReference>
<evidence type="ECO:0000313" key="20">
    <source>
        <dbReference type="EMBL" id="KXZ51449.1"/>
    </source>
</evidence>
<evidence type="ECO:0000256" key="3">
    <source>
        <dbReference type="ARBA" id="ARBA00022528"/>
    </source>
</evidence>
<dbReference type="InterPro" id="IPR039606">
    <property type="entry name" value="Phytol/farnesol_kinase"/>
</dbReference>
<comment type="subcellular location">
    <subcellularLocation>
        <location evidence="1">Plastid</location>
        <location evidence="1">Chloroplast membrane</location>
        <topology evidence="1">Multi-pass membrane protein</topology>
    </subcellularLocation>
</comment>
<evidence type="ECO:0000256" key="14">
    <source>
        <dbReference type="ARBA" id="ARBA00024015"/>
    </source>
</evidence>
<organism evidence="20 21">
    <name type="scientific">Gonium pectorale</name>
    <name type="common">Green alga</name>
    <dbReference type="NCBI Taxonomy" id="33097"/>
    <lineage>
        <taxon>Eukaryota</taxon>
        <taxon>Viridiplantae</taxon>
        <taxon>Chlorophyta</taxon>
        <taxon>core chlorophytes</taxon>
        <taxon>Chlorophyceae</taxon>
        <taxon>CS clade</taxon>
        <taxon>Chlamydomonadales</taxon>
        <taxon>Volvocaceae</taxon>
        <taxon>Gonium</taxon>
    </lineage>
</organism>
<dbReference type="OrthoDB" id="265717at2759"/>
<evidence type="ECO:0000256" key="7">
    <source>
        <dbReference type="ARBA" id="ARBA00022723"/>
    </source>
</evidence>
<comment type="similarity">
    <text evidence="2">Belongs to the polyprenol kinase family.</text>
</comment>
<keyword evidence="8 17" id="KW-0863">Zinc-finger</keyword>
<keyword evidence="13" id="KW-0472">Membrane</keyword>
<comment type="caution">
    <text evidence="20">The sequence shown here is derived from an EMBL/GenBank/DDBJ whole genome shotgun (WGS) entry which is preliminary data.</text>
</comment>
<feature type="compositionally biased region" description="Low complexity" evidence="18">
    <location>
        <begin position="145"/>
        <end position="163"/>
    </location>
</feature>
<dbReference type="GO" id="GO:0009507">
    <property type="term" value="C:chloroplast"/>
    <property type="evidence" value="ECO:0007669"/>
    <property type="project" value="UniProtKB-SubCell"/>
</dbReference>
<feature type="region of interest" description="Disordered" evidence="18">
    <location>
        <begin position="144"/>
        <end position="167"/>
    </location>
</feature>
<evidence type="ECO:0000256" key="2">
    <source>
        <dbReference type="ARBA" id="ARBA00010794"/>
    </source>
</evidence>
<evidence type="ECO:0000256" key="12">
    <source>
        <dbReference type="ARBA" id="ARBA00022989"/>
    </source>
</evidence>
<name>A0A150GNP8_GONPE</name>
<keyword evidence="21" id="KW-1185">Reference proteome</keyword>
<evidence type="ECO:0000256" key="8">
    <source>
        <dbReference type="ARBA" id="ARBA00022771"/>
    </source>
</evidence>
<gene>
    <name evidence="20" type="ORF">GPECTOR_12g412</name>
</gene>
<keyword evidence="12" id="KW-1133">Transmembrane helix</keyword>
<evidence type="ECO:0000256" key="9">
    <source>
        <dbReference type="ARBA" id="ARBA00022777"/>
    </source>
</evidence>
<evidence type="ECO:0000256" key="18">
    <source>
        <dbReference type="SAM" id="MobiDB-lite"/>
    </source>
</evidence>
<dbReference type="AlphaFoldDB" id="A0A150GNP8"/>
<sequence length="547" mass="54522">MMRGDDDDLVAYTRPSADILRLPPLPPRPVAAALSGGLLPFLEYLLRSGGRDPGGWQAAAARELTWILDHLVPLLAYGDAREAAALVVTLGKLLRRALADPRAITGTWEPRTNLWQAVLVIAGGLPSSIRKYLAIHQDKSGLGGAVDVDGPEPAAPAGEAEAVPGPPSPASLQLASLVTLAACRWVPPLSALVERVVQPLLQALQPGLCAGPGGGGGSGGSGGSADSGALTSNYLIATHMCWIPLLRACCDAHAAGMAAVASPGARAAAATPVAGGVATVGGGPAEASTASGDGGWRALLLEEAGVVPLLGWAIELAPGLEAANLGEPFRRSMLQSLLRCCHGVAALCRAAAAAEGAGAHERGPAPSSGGGSGAAGKGGVAAAVATGACGAADKGNGGNTGAGAAPPWRPELLRALGSQLRSHTLPVSAEAAEALAAAMDCWGGEEAHGAHGGGGCGGVARLDLTDAEADLLRLASAMPPPAEARRQLRACANPACANLDGDGEARLRLTPCAGCGEAAYCSRSCWEAHWRAGHRAACARRRLGGGG</sequence>
<keyword evidence="6" id="KW-0812">Transmembrane</keyword>
<evidence type="ECO:0000256" key="10">
    <source>
        <dbReference type="ARBA" id="ARBA00022833"/>
    </source>
</evidence>
<dbReference type="GO" id="GO:0016020">
    <property type="term" value="C:membrane"/>
    <property type="evidence" value="ECO:0007669"/>
    <property type="project" value="UniProtKB-SubCell"/>
</dbReference>
<keyword evidence="4" id="KW-0934">Plastid</keyword>
<evidence type="ECO:0000259" key="19">
    <source>
        <dbReference type="PROSITE" id="PS50865"/>
    </source>
</evidence>
<keyword evidence="10" id="KW-0862">Zinc</keyword>
<dbReference type="PANTHER" id="PTHR32523:SF8">
    <property type="entry name" value="DOLICHOL KINASE"/>
    <property type="match status" value="1"/>
</dbReference>
<dbReference type="GO" id="GO:0010276">
    <property type="term" value="F:phytol kinase activity"/>
    <property type="evidence" value="ECO:0007669"/>
    <property type="project" value="UniProtKB-EC"/>
</dbReference>
<proteinExistence type="inferred from homology"/>
<feature type="domain" description="MYND-type" evidence="19">
    <location>
        <begin position="493"/>
        <end position="538"/>
    </location>
</feature>
<keyword evidence="7" id="KW-0479">Metal-binding</keyword>
<dbReference type="EC" id="2.7.1.182" evidence="15"/>
<evidence type="ECO:0000256" key="13">
    <source>
        <dbReference type="ARBA" id="ARBA00023136"/>
    </source>
</evidence>
<dbReference type="PROSITE" id="PS50865">
    <property type="entry name" value="ZF_MYND_2"/>
    <property type="match status" value="1"/>
</dbReference>
<evidence type="ECO:0000256" key="17">
    <source>
        <dbReference type="PROSITE-ProRule" id="PRU00134"/>
    </source>
</evidence>
<evidence type="ECO:0000256" key="5">
    <source>
        <dbReference type="ARBA" id="ARBA00022679"/>
    </source>
</evidence>
<evidence type="ECO:0000256" key="6">
    <source>
        <dbReference type="ARBA" id="ARBA00022692"/>
    </source>
</evidence>
<dbReference type="Pfam" id="PF01753">
    <property type="entry name" value="zf-MYND"/>
    <property type="match status" value="1"/>
</dbReference>
<comment type="pathway">
    <text evidence="14">Cofactor biosynthesis; tocopherol biosynthesis.</text>
</comment>
<evidence type="ECO:0000256" key="16">
    <source>
        <dbReference type="ARBA" id="ARBA00048889"/>
    </source>
</evidence>
<dbReference type="EMBL" id="LSYV01000013">
    <property type="protein sequence ID" value="KXZ51449.1"/>
    <property type="molecule type" value="Genomic_DNA"/>
</dbReference>
<evidence type="ECO:0000256" key="1">
    <source>
        <dbReference type="ARBA" id="ARBA00004508"/>
    </source>
</evidence>
<comment type="catalytic activity">
    <reaction evidence="16">
        <text>phytol + CTP = phytyl phosphate + CDP + H(+)</text>
        <dbReference type="Rhea" id="RHEA:38055"/>
        <dbReference type="ChEBI" id="CHEBI:15378"/>
        <dbReference type="ChEBI" id="CHEBI:17327"/>
        <dbReference type="ChEBI" id="CHEBI:37563"/>
        <dbReference type="ChEBI" id="CHEBI:58069"/>
        <dbReference type="ChEBI" id="CHEBI:75483"/>
        <dbReference type="EC" id="2.7.1.182"/>
    </reaction>
</comment>
<dbReference type="Gene3D" id="6.10.140.2220">
    <property type="match status" value="1"/>
</dbReference>
<keyword evidence="3" id="KW-0150">Chloroplast</keyword>
<evidence type="ECO:0000256" key="11">
    <source>
        <dbReference type="ARBA" id="ARBA00022946"/>
    </source>
</evidence>
<dbReference type="GO" id="GO:0008270">
    <property type="term" value="F:zinc ion binding"/>
    <property type="evidence" value="ECO:0007669"/>
    <property type="project" value="UniProtKB-KW"/>
</dbReference>
<keyword evidence="11" id="KW-0809">Transit peptide</keyword>
<accession>A0A150GNP8</accession>
<keyword evidence="5" id="KW-0808">Transferase</keyword>